<dbReference type="InterPro" id="IPR036890">
    <property type="entry name" value="HATPase_C_sf"/>
</dbReference>
<evidence type="ECO:0000256" key="2">
    <source>
        <dbReference type="SAM" id="Phobius"/>
    </source>
</evidence>
<dbReference type="Pfam" id="PF14501">
    <property type="entry name" value="HATPase_c_5"/>
    <property type="match status" value="1"/>
</dbReference>
<feature type="coiled-coil region" evidence="1">
    <location>
        <begin position="91"/>
        <end position="121"/>
    </location>
</feature>
<name>A0AAU9CYR1_9LACO</name>
<dbReference type="PANTHER" id="PTHR40448">
    <property type="entry name" value="TWO-COMPONENT SENSOR HISTIDINE KINASE"/>
    <property type="match status" value="1"/>
</dbReference>
<proteinExistence type="predicted"/>
<evidence type="ECO:0000313" key="4">
    <source>
        <dbReference type="EMBL" id="BDR59152.1"/>
    </source>
</evidence>
<keyword evidence="2" id="KW-1133">Transmembrane helix</keyword>
<organism evidence="4 5">
    <name type="scientific">Xylocopilactobacillus apicola</name>
    <dbReference type="NCBI Taxonomy" id="2932184"/>
    <lineage>
        <taxon>Bacteria</taxon>
        <taxon>Bacillati</taxon>
        <taxon>Bacillota</taxon>
        <taxon>Bacilli</taxon>
        <taxon>Lactobacillales</taxon>
        <taxon>Lactobacillaceae</taxon>
        <taxon>Xylocopilactobacillus</taxon>
    </lineage>
</organism>
<evidence type="ECO:0000259" key="3">
    <source>
        <dbReference type="Pfam" id="PF14501"/>
    </source>
</evidence>
<dbReference type="Gene3D" id="3.30.565.10">
    <property type="entry name" value="Histidine kinase-like ATPase, C-terminal domain"/>
    <property type="match status" value="1"/>
</dbReference>
<feature type="domain" description="Sensor histidine kinase NatK-like C-terminal" evidence="3">
    <location>
        <begin position="207"/>
        <end position="305"/>
    </location>
</feature>
<dbReference type="EMBL" id="AP026802">
    <property type="protein sequence ID" value="BDR59152.1"/>
    <property type="molecule type" value="Genomic_DNA"/>
</dbReference>
<reference evidence="4 5" key="1">
    <citation type="journal article" date="2023" name="Microbiol. Spectr.">
        <title>Symbiosis of Carpenter Bees with Uncharacterized Lactic Acid Bacteria Showing NAD Auxotrophy.</title>
        <authorList>
            <person name="Kawasaki S."/>
            <person name="Ozawa K."/>
            <person name="Mori T."/>
            <person name="Yamamoto A."/>
            <person name="Ito M."/>
            <person name="Ohkuma M."/>
            <person name="Sakamoto M."/>
            <person name="Matsutani M."/>
        </authorList>
    </citation>
    <scope>NUCLEOTIDE SEQUENCE [LARGE SCALE GENOMIC DNA]</scope>
    <source>
        <strain evidence="4 5">XA3</strain>
    </source>
</reference>
<dbReference type="InterPro" id="IPR032834">
    <property type="entry name" value="NatK-like_C"/>
</dbReference>
<protein>
    <recommendedName>
        <fullName evidence="3">Sensor histidine kinase NatK-like C-terminal domain-containing protein</fullName>
    </recommendedName>
</protein>
<accession>A0AAU9CYR1</accession>
<dbReference type="Proteomes" id="UP001321861">
    <property type="component" value="Chromosome"/>
</dbReference>
<keyword evidence="5" id="KW-1185">Reference proteome</keyword>
<dbReference type="KEGG" id="xap:XA3_15930"/>
<dbReference type="SUPFAM" id="SSF55874">
    <property type="entry name" value="ATPase domain of HSP90 chaperone/DNA topoisomerase II/histidine kinase"/>
    <property type="match status" value="1"/>
</dbReference>
<dbReference type="PANTHER" id="PTHR40448:SF1">
    <property type="entry name" value="TWO-COMPONENT SENSOR HISTIDINE KINASE"/>
    <property type="match status" value="1"/>
</dbReference>
<gene>
    <name evidence="4" type="ORF">XA3_15930</name>
</gene>
<feature type="transmembrane region" description="Helical" evidence="2">
    <location>
        <begin position="63"/>
        <end position="83"/>
    </location>
</feature>
<evidence type="ECO:0000256" key="1">
    <source>
        <dbReference type="SAM" id="Coils"/>
    </source>
</evidence>
<keyword evidence="2" id="KW-0812">Transmembrane</keyword>
<sequence>MIGASVPLLLIVFFLVLFGILNPSDENFKGTLYIEEGSNLSNIELRGSKKFVYKMGNQQMSQLSSFFLLFLVFILIISVYIGYEVRNNRNRKRLETEKMTMENYIDTLEKTQLDIRKVQHDYKNILTGISGFISNGEANVPELEAFLQKNRLMQKENQIKSGTLNQLKKINIPEVKGLISTKVVEAVQKGINVVVECNEEINIKKVDPFDLSRALGIILDNAMEECEKHDQSKLQVAFINDDQRTIIIVSNTCPNAPLNLTPGESTKGKNRGFGLKNLNEIIDSSTYLTLETQVANGVFTQKISIKK</sequence>
<evidence type="ECO:0000313" key="5">
    <source>
        <dbReference type="Proteomes" id="UP001321861"/>
    </source>
</evidence>
<keyword evidence="1" id="KW-0175">Coiled coil</keyword>
<dbReference type="AlphaFoldDB" id="A0AAU9CYR1"/>
<keyword evidence="2" id="KW-0472">Membrane</keyword>
<dbReference type="GO" id="GO:0042802">
    <property type="term" value="F:identical protein binding"/>
    <property type="evidence" value="ECO:0007669"/>
    <property type="project" value="TreeGrafter"/>
</dbReference>